<feature type="transmembrane region" description="Helical" evidence="2">
    <location>
        <begin position="138"/>
        <end position="158"/>
    </location>
</feature>
<reference evidence="3 4" key="1">
    <citation type="journal article" date="2016" name="Mol. Biol. Evol.">
        <title>Comparative Genomics of Early-Diverging Mushroom-Forming Fungi Provides Insights into the Origins of Lignocellulose Decay Capabilities.</title>
        <authorList>
            <person name="Nagy L.G."/>
            <person name="Riley R."/>
            <person name="Tritt A."/>
            <person name="Adam C."/>
            <person name="Daum C."/>
            <person name="Floudas D."/>
            <person name="Sun H."/>
            <person name="Yadav J.S."/>
            <person name="Pangilinan J."/>
            <person name="Larsson K.H."/>
            <person name="Matsuura K."/>
            <person name="Barry K."/>
            <person name="Labutti K."/>
            <person name="Kuo R."/>
            <person name="Ohm R.A."/>
            <person name="Bhattacharya S.S."/>
            <person name="Shirouzu T."/>
            <person name="Yoshinaga Y."/>
            <person name="Martin F.M."/>
            <person name="Grigoriev I.V."/>
            <person name="Hibbett D.S."/>
        </authorList>
    </citation>
    <scope>NUCLEOTIDE SEQUENCE [LARGE SCALE GENOMIC DNA]</scope>
    <source>
        <strain evidence="3 4">TUFC12733</strain>
    </source>
</reference>
<gene>
    <name evidence="3" type="ORF">CALVIDRAFT_564600</name>
</gene>
<keyword evidence="4" id="KW-1185">Reference proteome</keyword>
<accession>A0A167LCF4</accession>
<evidence type="ECO:0000256" key="1">
    <source>
        <dbReference type="SAM" id="MobiDB-lite"/>
    </source>
</evidence>
<keyword evidence="2" id="KW-0472">Membrane</keyword>
<feature type="transmembrane region" description="Helical" evidence="2">
    <location>
        <begin position="105"/>
        <end position="126"/>
    </location>
</feature>
<keyword evidence="2" id="KW-0812">Transmembrane</keyword>
<dbReference type="AlphaFoldDB" id="A0A167LCF4"/>
<feature type="compositionally biased region" description="Polar residues" evidence="1">
    <location>
        <begin position="307"/>
        <end position="319"/>
    </location>
</feature>
<dbReference type="OrthoDB" id="2548432at2759"/>
<feature type="region of interest" description="Disordered" evidence="1">
    <location>
        <begin position="307"/>
        <end position="329"/>
    </location>
</feature>
<dbReference type="EMBL" id="KV417288">
    <property type="protein sequence ID" value="KZO95548.1"/>
    <property type="molecule type" value="Genomic_DNA"/>
</dbReference>
<evidence type="ECO:0000256" key="2">
    <source>
        <dbReference type="SAM" id="Phobius"/>
    </source>
</evidence>
<feature type="transmembrane region" description="Helical" evidence="2">
    <location>
        <begin position="191"/>
        <end position="209"/>
    </location>
</feature>
<dbReference type="Proteomes" id="UP000076738">
    <property type="component" value="Unassembled WGS sequence"/>
</dbReference>
<keyword evidence="2" id="KW-1133">Transmembrane helix</keyword>
<feature type="transmembrane region" description="Helical" evidence="2">
    <location>
        <begin position="63"/>
        <end position="85"/>
    </location>
</feature>
<evidence type="ECO:0000313" key="3">
    <source>
        <dbReference type="EMBL" id="KZO95548.1"/>
    </source>
</evidence>
<name>A0A167LCF4_CALVF</name>
<feature type="transmembrane region" description="Helical" evidence="2">
    <location>
        <begin position="230"/>
        <end position="253"/>
    </location>
</feature>
<protein>
    <recommendedName>
        <fullName evidence="5">Family A G protein-coupled receptor-like protein</fullName>
    </recommendedName>
</protein>
<feature type="transmembrane region" description="Helical" evidence="2">
    <location>
        <begin position="259"/>
        <end position="283"/>
    </location>
</feature>
<sequence length="388" mass="42814">MAPLSFFPRTLDPTVPPGMQDLAVIQPALTFLLIGVVLTTLLLPLLIVLLALSTPPSRKHAVFGLNVFGIGLGVLAGVLHSYVMIHTILSPTDPLQPQTGMAFTLLMSFTPFVVECILVLRLIAVFPPKQNPWWKTCIVLAIPVLTKVARIVLLALFAQCYINNICSVASVSAEIADNDIRFAVLYVKTTWFLQLIDNTYVSVIFLWQLRKQASPKQRFGAWTVQARLQGLFYIALTSYLFPTLCGVVELILIYAAHSFVPATCVLFFDIYISIFGVAFATVWTTGISWIDEHSTAPGYSPAQNLNASHRASQKQQTTVESDRTAVSRSNMKGRSAGEFAGSNDMEMGIKIVQEEEILVERADSMSEFEAQIIDVHRLQRAGSVQSYA</sequence>
<organism evidence="3 4">
    <name type="scientific">Calocera viscosa (strain TUFC12733)</name>
    <dbReference type="NCBI Taxonomy" id="1330018"/>
    <lineage>
        <taxon>Eukaryota</taxon>
        <taxon>Fungi</taxon>
        <taxon>Dikarya</taxon>
        <taxon>Basidiomycota</taxon>
        <taxon>Agaricomycotina</taxon>
        <taxon>Dacrymycetes</taxon>
        <taxon>Dacrymycetales</taxon>
        <taxon>Dacrymycetaceae</taxon>
        <taxon>Calocera</taxon>
    </lineage>
</organism>
<evidence type="ECO:0000313" key="4">
    <source>
        <dbReference type="Proteomes" id="UP000076738"/>
    </source>
</evidence>
<proteinExistence type="predicted"/>
<feature type="transmembrane region" description="Helical" evidence="2">
    <location>
        <begin position="28"/>
        <end position="51"/>
    </location>
</feature>
<evidence type="ECO:0008006" key="5">
    <source>
        <dbReference type="Google" id="ProtNLM"/>
    </source>
</evidence>